<dbReference type="AlphaFoldDB" id="A0AAD1XIK3"/>
<accession>A0AAD1XIK3</accession>
<dbReference type="PANTHER" id="PTHR38742:SF1">
    <property type="entry name" value="SECRETED PROTEIN C"/>
    <property type="match status" value="1"/>
</dbReference>
<organism evidence="2 3">
    <name type="scientific">Euplotes crassus</name>
    <dbReference type="NCBI Taxonomy" id="5936"/>
    <lineage>
        <taxon>Eukaryota</taxon>
        <taxon>Sar</taxon>
        <taxon>Alveolata</taxon>
        <taxon>Ciliophora</taxon>
        <taxon>Intramacronucleata</taxon>
        <taxon>Spirotrichea</taxon>
        <taxon>Hypotrichia</taxon>
        <taxon>Euplotida</taxon>
        <taxon>Euplotidae</taxon>
        <taxon>Moneuplotes</taxon>
    </lineage>
</organism>
<gene>
    <name evidence="2" type="ORF">ECRASSUSDP1_LOCUS14690</name>
</gene>
<comment type="caution">
    <text evidence="2">The sequence shown here is derived from an EMBL/GenBank/DDBJ whole genome shotgun (WGS) entry which is preliminary data.</text>
</comment>
<dbReference type="PANTHER" id="PTHR38742">
    <property type="entry name" value="PROTEIN GP17"/>
    <property type="match status" value="1"/>
</dbReference>
<reference evidence="2" key="1">
    <citation type="submission" date="2023-07" db="EMBL/GenBank/DDBJ databases">
        <authorList>
            <consortium name="AG Swart"/>
            <person name="Singh M."/>
            <person name="Singh A."/>
            <person name="Seah K."/>
            <person name="Emmerich C."/>
        </authorList>
    </citation>
    <scope>NUCLEOTIDE SEQUENCE</scope>
    <source>
        <strain evidence="2">DP1</strain>
    </source>
</reference>
<protein>
    <submittedName>
        <fullName evidence="2">Uncharacterized protein</fullName>
    </submittedName>
</protein>
<name>A0AAD1XIK3_EUPCR</name>
<evidence type="ECO:0000313" key="2">
    <source>
        <dbReference type="EMBL" id="CAI2373348.1"/>
    </source>
</evidence>
<dbReference type="Proteomes" id="UP001295684">
    <property type="component" value="Unassembled WGS sequence"/>
</dbReference>
<evidence type="ECO:0000256" key="1">
    <source>
        <dbReference type="SAM" id="SignalP"/>
    </source>
</evidence>
<keyword evidence="3" id="KW-1185">Reference proteome</keyword>
<feature type="signal peptide" evidence="1">
    <location>
        <begin position="1"/>
        <end position="18"/>
    </location>
</feature>
<sequence>MKALVLILMISFATFAQANAGVGPLDAAHFVDGFLRGALNAEIGEVDDCLTDADGVVSVVGKIVDDLSKGFNLASLIQDIGLLFIQIPKSLQECQNLPPVVDETFQKWTNTLSNPLKIAKIVGYALFKYRDQLVNDANTFVQDWNDGQFEESGRYLGDIPHVLFDLCSSPQPLKVTPIDVGYFLDGFLSSALQSEVADVESCITDADAIIQDIDKFVADISKGFDLLDIITDLGALFVDVPNSIKDCGDFNVQVAKLFADWGAKISNPITVAKIVYNTLAHYKDRVESDATGFVDEWNAQQYKHSGELLGDIPYVIFTLSSKLPLEETFVKGESA</sequence>
<feature type="chain" id="PRO_5041896721" evidence="1">
    <location>
        <begin position="19"/>
        <end position="335"/>
    </location>
</feature>
<proteinExistence type="predicted"/>
<evidence type="ECO:0000313" key="3">
    <source>
        <dbReference type="Proteomes" id="UP001295684"/>
    </source>
</evidence>
<dbReference type="EMBL" id="CAMPGE010014691">
    <property type="protein sequence ID" value="CAI2373348.1"/>
    <property type="molecule type" value="Genomic_DNA"/>
</dbReference>
<keyword evidence="1" id="KW-0732">Signal</keyword>